<evidence type="ECO:0000313" key="1">
    <source>
        <dbReference type="EMBL" id="GAA5043009.1"/>
    </source>
</evidence>
<name>A0ABP9JUR4_9NOCA</name>
<organism evidence="1 2">
    <name type="scientific">Nocardia callitridis</name>
    <dbReference type="NCBI Taxonomy" id="648753"/>
    <lineage>
        <taxon>Bacteria</taxon>
        <taxon>Bacillati</taxon>
        <taxon>Actinomycetota</taxon>
        <taxon>Actinomycetes</taxon>
        <taxon>Mycobacteriales</taxon>
        <taxon>Nocardiaceae</taxon>
        <taxon>Nocardia</taxon>
    </lineage>
</organism>
<dbReference type="Proteomes" id="UP001500603">
    <property type="component" value="Unassembled WGS sequence"/>
</dbReference>
<protein>
    <recommendedName>
        <fullName evidence="3">Transposase DDE domain-containing protein</fullName>
    </recommendedName>
</protein>
<evidence type="ECO:0008006" key="3">
    <source>
        <dbReference type="Google" id="ProtNLM"/>
    </source>
</evidence>
<proteinExistence type="predicted"/>
<dbReference type="EMBL" id="BAABJM010000001">
    <property type="protein sequence ID" value="GAA5043009.1"/>
    <property type="molecule type" value="Genomic_DNA"/>
</dbReference>
<reference evidence="2" key="1">
    <citation type="journal article" date="2019" name="Int. J. Syst. Evol. Microbiol.">
        <title>The Global Catalogue of Microorganisms (GCM) 10K type strain sequencing project: providing services to taxonomists for standard genome sequencing and annotation.</title>
        <authorList>
            <consortium name="The Broad Institute Genomics Platform"/>
            <consortium name="The Broad Institute Genome Sequencing Center for Infectious Disease"/>
            <person name="Wu L."/>
            <person name="Ma J."/>
        </authorList>
    </citation>
    <scope>NUCLEOTIDE SEQUENCE [LARGE SCALE GENOMIC DNA]</scope>
    <source>
        <strain evidence="2">JCM 18298</strain>
    </source>
</reference>
<evidence type="ECO:0000313" key="2">
    <source>
        <dbReference type="Proteomes" id="UP001500603"/>
    </source>
</evidence>
<sequence length="65" mass="7161">MRTIDGLSASVRRTGTFSKKWNGLVLSALIEGFLPSRVPWGRADSVRSCATGVCYRTTTIRTAER</sequence>
<gene>
    <name evidence="1" type="ORF">GCM10023318_03960</name>
</gene>
<comment type="caution">
    <text evidence="1">The sequence shown here is derived from an EMBL/GenBank/DDBJ whole genome shotgun (WGS) entry which is preliminary data.</text>
</comment>
<accession>A0ABP9JUR4</accession>
<keyword evidence="2" id="KW-1185">Reference proteome</keyword>